<dbReference type="InterPro" id="IPR014013">
    <property type="entry name" value="Helic_SF1/SF2_ATP-bd_DinG/Rad3"/>
</dbReference>
<keyword evidence="5" id="KW-0378">Hydrolase</keyword>
<dbReference type="Proteomes" id="UP000509448">
    <property type="component" value="Chromosome"/>
</dbReference>
<dbReference type="PROSITE" id="PS51193">
    <property type="entry name" value="HELICASE_ATP_BIND_2"/>
    <property type="match status" value="1"/>
</dbReference>
<keyword evidence="12" id="KW-0413">Isomerase</keyword>
<dbReference type="Pfam" id="PF13307">
    <property type="entry name" value="Helicase_C_2"/>
    <property type="match status" value="1"/>
</dbReference>
<evidence type="ECO:0000256" key="6">
    <source>
        <dbReference type="ARBA" id="ARBA00022806"/>
    </source>
</evidence>
<dbReference type="PANTHER" id="PTHR11472">
    <property type="entry name" value="DNA REPAIR DEAD HELICASE RAD3/XP-D SUBFAMILY MEMBER"/>
    <property type="match status" value="1"/>
</dbReference>
<organism evidence="14 15">
    <name type="scientific">Conexivisphaera calida</name>
    <dbReference type="NCBI Taxonomy" id="1874277"/>
    <lineage>
        <taxon>Archaea</taxon>
        <taxon>Nitrososphaerota</taxon>
        <taxon>Conexivisphaeria</taxon>
        <taxon>Conexivisphaerales</taxon>
        <taxon>Conexivisphaeraceae</taxon>
        <taxon>Conexivisphaera</taxon>
    </lineage>
</organism>
<name>A0A4P2VAB9_9ARCH</name>
<dbReference type="Gene3D" id="1.10.30.20">
    <property type="entry name" value="Bacterial XPD DNA helicase, FeS cluster domain"/>
    <property type="match status" value="1"/>
</dbReference>
<evidence type="ECO:0000256" key="5">
    <source>
        <dbReference type="ARBA" id="ARBA00022801"/>
    </source>
</evidence>
<dbReference type="SUPFAM" id="SSF52540">
    <property type="entry name" value="P-loop containing nucleoside triphosphate hydrolases"/>
    <property type="match status" value="1"/>
</dbReference>
<sequence>MTSFPYAFRRGQREAYDALREAMERGGAICFQAPTGFGKTPIVLAALLDSGHKVLWSVRTGTETDRPVEELRNFRRGGNPYRGISFRGKRDMCLLAREKLGGGIDYEDVAYFCSKTKETCPYYTGLSRYRRVPREPMLYSEVLELGSKEGICPYYYQRRILPFMDVISVSYNYVLNEGISWTLRGAVDFEDLYLVVDEAHNLQFAAMNLNSDSITSVTLERARTELRELGEYPEVMGALDGLDRTLRSVLGPKKEIRVRIDEIVVSAGIEEEILGVLGRLGERIRMMRLERGERPRSSLRHLHSFISESLKAATEDGVAFFLSRLKDGYELERWDMRAAEILSEIWKKFRGVIFMSGTLEPLDAFADVAGIRKCNEVRSDFEVDPENVRTYLVRGVSTRGERLGEEMLHRYRELLVKFLTELSDRNVAVFSSSYRIQEELLEALPEDLRERAYVEREGMSGDESRKVLEAFKAAARSDRKGVLFASASGRFSEGADFPGKELEAAAIVGIPFERPTLRMRTYVAYYQRMYGRERGRQLAYVVPALRKAAQALGRVIRSDSDRGVFLLADGRYARKEYLSLLPGFVRANLLKVGYEEFLSLSLGGHRNSSHECPGHLERQPWVREQLGRHRPDVQTVGEPYHVLGTEDVRQLVEVLIAQALEYPHCPQTIPYAPAPRLLICRVELPQSALAVVLIPHRARGDLARREASGYG</sequence>
<dbReference type="InterPro" id="IPR006554">
    <property type="entry name" value="Helicase-like_DEXD_c2"/>
</dbReference>
<keyword evidence="1" id="KW-0004">4Fe-4S</keyword>
<dbReference type="EMBL" id="AP018732">
    <property type="protein sequence ID" value="BBE41427.1"/>
    <property type="molecule type" value="Genomic_DNA"/>
</dbReference>
<dbReference type="Pfam" id="PF06733">
    <property type="entry name" value="DEAD_2"/>
    <property type="match status" value="1"/>
</dbReference>
<evidence type="ECO:0000256" key="3">
    <source>
        <dbReference type="ARBA" id="ARBA00022741"/>
    </source>
</evidence>
<dbReference type="Gene3D" id="3.40.50.300">
    <property type="entry name" value="P-loop containing nucleotide triphosphate hydrolases"/>
    <property type="match status" value="2"/>
</dbReference>
<keyword evidence="9" id="KW-0411">Iron-sulfur</keyword>
<accession>A0A4P2VAB9</accession>
<dbReference type="PANTHER" id="PTHR11472:SF34">
    <property type="entry name" value="REGULATOR OF TELOMERE ELONGATION HELICASE 1"/>
    <property type="match status" value="1"/>
</dbReference>
<dbReference type="InterPro" id="IPR010614">
    <property type="entry name" value="RAD3-like_helicase_DEAD"/>
</dbReference>
<dbReference type="OrthoDB" id="27512at2157"/>
<dbReference type="KEGG" id="ccai:NAS2_0011"/>
<evidence type="ECO:0000313" key="14">
    <source>
        <dbReference type="EMBL" id="BBE41427.1"/>
    </source>
</evidence>
<evidence type="ECO:0000256" key="4">
    <source>
        <dbReference type="ARBA" id="ARBA00022763"/>
    </source>
</evidence>
<keyword evidence="2" id="KW-0479">Metal-binding</keyword>
<keyword evidence="8" id="KW-0408">Iron</keyword>
<dbReference type="Gene3D" id="1.10.275.40">
    <property type="match status" value="1"/>
</dbReference>
<evidence type="ECO:0000256" key="1">
    <source>
        <dbReference type="ARBA" id="ARBA00022485"/>
    </source>
</evidence>
<dbReference type="GO" id="GO:0005524">
    <property type="term" value="F:ATP binding"/>
    <property type="evidence" value="ECO:0007669"/>
    <property type="project" value="UniProtKB-KW"/>
</dbReference>
<dbReference type="GO" id="GO:0046872">
    <property type="term" value="F:metal ion binding"/>
    <property type="evidence" value="ECO:0007669"/>
    <property type="project" value="UniProtKB-KW"/>
</dbReference>
<dbReference type="InterPro" id="IPR027417">
    <property type="entry name" value="P-loop_NTPase"/>
</dbReference>
<keyword evidence="7" id="KW-0067">ATP-binding</keyword>
<keyword evidence="4" id="KW-0227">DNA damage</keyword>
<evidence type="ECO:0000256" key="11">
    <source>
        <dbReference type="ARBA" id="ARBA00023204"/>
    </source>
</evidence>
<evidence type="ECO:0000313" key="15">
    <source>
        <dbReference type="Proteomes" id="UP000509448"/>
    </source>
</evidence>
<dbReference type="SMART" id="SM00488">
    <property type="entry name" value="DEXDc2"/>
    <property type="match status" value="1"/>
</dbReference>
<dbReference type="GO" id="GO:0006281">
    <property type="term" value="P:DNA repair"/>
    <property type="evidence" value="ECO:0007669"/>
    <property type="project" value="UniProtKB-KW"/>
</dbReference>
<feature type="domain" description="Helicase ATP-binding" evidence="13">
    <location>
        <begin position="1"/>
        <end position="262"/>
    </location>
</feature>
<reference evidence="14 15" key="1">
    <citation type="journal article" date="2019" name="ISME J.">
        <title>Isolation and characterization of a thermophilic sulfur- and iron-reducing thaumarchaeote from a terrestrial acidic hot spring.</title>
        <authorList>
            <person name="Kato S."/>
            <person name="Itoh T."/>
            <person name="Yuki M."/>
            <person name="Nagamori M."/>
            <person name="Ohnishi M."/>
            <person name="Uematsu K."/>
            <person name="Suzuki K."/>
            <person name="Takashina T."/>
            <person name="Ohkuma M."/>
        </authorList>
    </citation>
    <scope>NUCLEOTIDE SEQUENCE [LARGE SCALE GENOMIC DNA]</scope>
    <source>
        <strain evidence="14 15">NAS-02</strain>
    </source>
</reference>
<dbReference type="InterPro" id="IPR045028">
    <property type="entry name" value="DinG/Rad3-like"/>
</dbReference>
<keyword evidence="6 14" id="KW-0347">Helicase</keyword>
<evidence type="ECO:0000256" key="9">
    <source>
        <dbReference type="ARBA" id="ARBA00023014"/>
    </source>
</evidence>
<keyword evidence="10" id="KW-0238">DNA-binding</keyword>
<dbReference type="InterPro" id="IPR006555">
    <property type="entry name" value="ATP-dep_Helicase_C"/>
</dbReference>
<dbReference type="GO" id="GO:0051539">
    <property type="term" value="F:4 iron, 4 sulfur cluster binding"/>
    <property type="evidence" value="ECO:0007669"/>
    <property type="project" value="UniProtKB-KW"/>
</dbReference>
<keyword evidence="11" id="KW-0234">DNA repair</keyword>
<evidence type="ECO:0000259" key="13">
    <source>
        <dbReference type="PROSITE" id="PS51193"/>
    </source>
</evidence>
<dbReference type="GO" id="GO:0003677">
    <property type="term" value="F:DNA binding"/>
    <property type="evidence" value="ECO:0007669"/>
    <property type="project" value="UniProtKB-KW"/>
</dbReference>
<keyword evidence="15" id="KW-1185">Reference proteome</keyword>
<evidence type="ECO:0000256" key="2">
    <source>
        <dbReference type="ARBA" id="ARBA00022723"/>
    </source>
</evidence>
<evidence type="ECO:0000256" key="12">
    <source>
        <dbReference type="ARBA" id="ARBA00023235"/>
    </source>
</evidence>
<dbReference type="SMART" id="SM00491">
    <property type="entry name" value="HELICc2"/>
    <property type="match status" value="1"/>
</dbReference>
<protein>
    <submittedName>
        <fullName evidence="14">DinG family ATP-dependent helicase CPE1197</fullName>
    </submittedName>
</protein>
<dbReference type="GO" id="GO:0016818">
    <property type="term" value="F:hydrolase activity, acting on acid anhydrides, in phosphorus-containing anhydrides"/>
    <property type="evidence" value="ECO:0007669"/>
    <property type="project" value="InterPro"/>
</dbReference>
<dbReference type="AlphaFoldDB" id="A0A4P2VAB9"/>
<dbReference type="InterPro" id="IPR042493">
    <property type="entry name" value="XPD_DNA_FeS"/>
</dbReference>
<evidence type="ECO:0000256" key="8">
    <source>
        <dbReference type="ARBA" id="ARBA00023004"/>
    </source>
</evidence>
<proteinExistence type="predicted"/>
<evidence type="ECO:0000256" key="10">
    <source>
        <dbReference type="ARBA" id="ARBA00023125"/>
    </source>
</evidence>
<gene>
    <name evidence="14" type="ORF">NAS2_0011</name>
</gene>
<dbReference type="GO" id="GO:0043139">
    <property type="term" value="F:5'-3' DNA helicase activity"/>
    <property type="evidence" value="ECO:0007669"/>
    <property type="project" value="UniProtKB-EC"/>
</dbReference>
<evidence type="ECO:0000256" key="7">
    <source>
        <dbReference type="ARBA" id="ARBA00022840"/>
    </source>
</evidence>
<keyword evidence="3" id="KW-0547">Nucleotide-binding</keyword>